<dbReference type="AlphaFoldDB" id="A0AAV4SPV3"/>
<protein>
    <submittedName>
        <fullName evidence="1">Uncharacterized protein</fullName>
    </submittedName>
</protein>
<name>A0AAV4SPV3_CAEEX</name>
<proteinExistence type="predicted"/>
<reference evidence="1 2" key="1">
    <citation type="submission" date="2021-06" db="EMBL/GenBank/DDBJ databases">
        <title>Caerostris extrusa draft genome.</title>
        <authorList>
            <person name="Kono N."/>
            <person name="Arakawa K."/>
        </authorList>
    </citation>
    <scope>NUCLEOTIDE SEQUENCE [LARGE SCALE GENOMIC DNA]</scope>
</reference>
<keyword evidence="2" id="KW-1185">Reference proteome</keyword>
<gene>
    <name evidence="1" type="ORF">CEXT_42131</name>
</gene>
<evidence type="ECO:0000313" key="1">
    <source>
        <dbReference type="EMBL" id="GIY35482.1"/>
    </source>
</evidence>
<comment type="caution">
    <text evidence="1">The sequence shown here is derived from an EMBL/GenBank/DDBJ whole genome shotgun (WGS) entry which is preliminary data.</text>
</comment>
<sequence>MLHYWTNLSLNTGKLSSPKVPMFPLVLTWKSYHWVRKVGMKPTLWDVHFKLCTRDKCLTIEMVVPLSIILEASRHPDIEE</sequence>
<accession>A0AAV4SPV3</accession>
<organism evidence="1 2">
    <name type="scientific">Caerostris extrusa</name>
    <name type="common">Bark spider</name>
    <name type="synonym">Caerostris bankana</name>
    <dbReference type="NCBI Taxonomy" id="172846"/>
    <lineage>
        <taxon>Eukaryota</taxon>
        <taxon>Metazoa</taxon>
        <taxon>Ecdysozoa</taxon>
        <taxon>Arthropoda</taxon>
        <taxon>Chelicerata</taxon>
        <taxon>Arachnida</taxon>
        <taxon>Araneae</taxon>
        <taxon>Araneomorphae</taxon>
        <taxon>Entelegynae</taxon>
        <taxon>Araneoidea</taxon>
        <taxon>Araneidae</taxon>
        <taxon>Caerostris</taxon>
    </lineage>
</organism>
<dbReference type="Proteomes" id="UP001054945">
    <property type="component" value="Unassembled WGS sequence"/>
</dbReference>
<evidence type="ECO:0000313" key="2">
    <source>
        <dbReference type="Proteomes" id="UP001054945"/>
    </source>
</evidence>
<dbReference type="EMBL" id="BPLR01009918">
    <property type="protein sequence ID" value="GIY35482.1"/>
    <property type="molecule type" value="Genomic_DNA"/>
</dbReference>